<keyword evidence="3" id="KW-1185">Reference proteome</keyword>
<dbReference type="Pfam" id="PF05069">
    <property type="entry name" value="Phage_tail_S"/>
    <property type="match status" value="1"/>
</dbReference>
<organism evidence="2 3">
    <name type="scientific">Paracidovorax konjaci</name>
    <dbReference type="NCBI Taxonomy" id="32040"/>
    <lineage>
        <taxon>Bacteria</taxon>
        <taxon>Pseudomonadati</taxon>
        <taxon>Pseudomonadota</taxon>
        <taxon>Betaproteobacteria</taxon>
        <taxon>Burkholderiales</taxon>
        <taxon>Comamonadaceae</taxon>
        <taxon>Paracidovorax</taxon>
    </lineage>
</organism>
<evidence type="ECO:0000256" key="1">
    <source>
        <dbReference type="SAM" id="MobiDB-lite"/>
    </source>
</evidence>
<gene>
    <name evidence="2" type="ORF">SAMN04489710_11485</name>
</gene>
<protein>
    <submittedName>
        <fullName evidence="2">Phage virion morphogenesis (Putative tail completion) protein</fullName>
    </submittedName>
</protein>
<dbReference type="Proteomes" id="UP000199517">
    <property type="component" value="Unassembled WGS sequence"/>
</dbReference>
<dbReference type="OrthoDB" id="6402405at2"/>
<dbReference type="NCBIfam" id="TIGR01635">
    <property type="entry name" value="tail_comp_S"/>
    <property type="match status" value="1"/>
</dbReference>
<reference evidence="3" key="1">
    <citation type="submission" date="2016-10" db="EMBL/GenBank/DDBJ databases">
        <authorList>
            <person name="Varghese N."/>
            <person name="Submissions S."/>
        </authorList>
    </citation>
    <scope>NUCLEOTIDE SEQUENCE [LARGE SCALE GENOMIC DNA]</scope>
    <source>
        <strain evidence="3">DSM 7481</strain>
    </source>
</reference>
<feature type="region of interest" description="Disordered" evidence="1">
    <location>
        <begin position="39"/>
        <end position="81"/>
    </location>
</feature>
<dbReference type="RefSeq" id="WP_092955650.1">
    <property type="nucleotide sequence ID" value="NZ_FOMQ01000014.1"/>
</dbReference>
<dbReference type="STRING" id="32040.SAMN04489710_11485"/>
<accession>A0A1I1XS99</accession>
<dbReference type="InterPro" id="IPR006522">
    <property type="entry name" value="Phage_virion_morphogenesis"/>
</dbReference>
<evidence type="ECO:0000313" key="2">
    <source>
        <dbReference type="EMBL" id="SFE10195.1"/>
    </source>
</evidence>
<dbReference type="AlphaFoldDB" id="A0A1I1XS99"/>
<name>A0A1I1XS99_9BURK</name>
<dbReference type="EMBL" id="FOMQ01000014">
    <property type="protein sequence ID" value="SFE10195.1"/>
    <property type="molecule type" value="Genomic_DNA"/>
</dbReference>
<proteinExistence type="predicted"/>
<evidence type="ECO:0000313" key="3">
    <source>
        <dbReference type="Proteomes" id="UP000199517"/>
    </source>
</evidence>
<sequence length="156" mass="17510">MADLSALETWAGDILAKLEPVQRSRLLVDVARRLRTANAQRMRAQQDPDGTAWEPRKPPGPALRSQRERVRQAAKQRQPMMAKLRQVRNLKAKGEAGTAVVEFAGRAERIARVHHFGEVDAVKPGGPRYQYPARPLLGITESDLQTVRDVVLRYLA</sequence>